<dbReference type="GeneID" id="80398332"/>
<dbReference type="EMBL" id="BK013692">
    <property type="protein sequence ID" value="DAD51014.1"/>
    <property type="molecule type" value="Genomic_RNA"/>
</dbReference>
<evidence type="ECO:0000256" key="2">
    <source>
        <dbReference type="ARBA" id="ARBA00022561"/>
    </source>
</evidence>
<dbReference type="GO" id="GO:0019028">
    <property type="term" value="C:viral capsid"/>
    <property type="evidence" value="ECO:0007669"/>
    <property type="project" value="UniProtKB-KW"/>
</dbReference>
<sequence length="128" mass="13893">MTQLADMSLADGLSTPVVRLFTAVTPQNGINPAIWNYKAGSQRTSYIRAETLVRRSGSNAASVCSFKLFAPQVDPLTGIEKYRIITEVKMTIPDVASQADIDQSWAFLRSALGHAQVQGAFKDVSANM</sequence>
<gene>
    <name evidence="4" type="primary">SRR6960549_3_3</name>
</gene>
<comment type="subcellular location">
    <subcellularLocation>
        <location evidence="1">Virion</location>
    </subcellularLocation>
</comment>
<protein>
    <submittedName>
        <fullName evidence="4">Coat protein</fullName>
    </submittedName>
</protein>
<keyword evidence="5" id="KW-1185">Reference proteome</keyword>
<evidence type="ECO:0000256" key="1">
    <source>
        <dbReference type="ARBA" id="ARBA00004328"/>
    </source>
</evidence>
<evidence type="ECO:0000313" key="5">
    <source>
        <dbReference type="Proteomes" id="UP000681248"/>
    </source>
</evidence>
<organism evidence="4 5">
    <name type="scientific">ssRNA phage SRR6960549_3</name>
    <dbReference type="NCBI Taxonomy" id="2786540"/>
    <lineage>
        <taxon>Viruses</taxon>
        <taxon>Riboviria</taxon>
        <taxon>Orthornavirae</taxon>
        <taxon>Lenarviricota</taxon>
        <taxon>Leviviricetes</taxon>
        <taxon>Norzivirales</taxon>
        <taxon>Fiersviridae</taxon>
        <taxon>Gahlovirus</taxon>
        <taxon>Gahlovirus lutihabitans</taxon>
    </lineage>
</organism>
<reference evidence="4" key="1">
    <citation type="submission" date="2020-09" db="EMBL/GenBank/DDBJ databases">
        <title>Leviviricetes taxonomy.</title>
        <authorList>
            <person name="Stockdale S.R."/>
            <person name="Callanan J."/>
            <person name="Adriaenssens E.M."/>
            <person name="Kuhn J.H."/>
            <person name="Rumnieks J."/>
            <person name="Shkoporov A."/>
            <person name="Draper L.A."/>
            <person name="Ross P."/>
            <person name="Hill C."/>
        </authorList>
    </citation>
    <scope>NUCLEOTIDE SEQUENCE</scope>
</reference>
<dbReference type="Proteomes" id="UP000681248">
    <property type="component" value="Segment"/>
</dbReference>
<evidence type="ECO:0000256" key="3">
    <source>
        <dbReference type="ARBA" id="ARBA00022844"/>
    </source>
</evidence>
<dbReference type="RefSeq" id="YP_010769345.1">
    <property type="nucleotide sequence ID" value="NC_073946.1"/>
</dbReference>
<proteinExistence type="predicted"/>
<dbReference type="Gene3D" id="3.30.380.10">
    <property type="entry name" value="MS2 Viral Coat Protein"/>
    <property type="match status" value="1"/>
</dbReference>
<name>A0A8S5KZ58_9VIRU</name>
<accession>A0A8S5KZ58</accession>
<keyword evidence="3" id="KW-0946">Virion</keyword>
<dbReference type="KEGG" id="vg:80398332"/>
<evidence type="ECO:0000313" key="4">
    <source>
        <dbReference type="EMBL" id="DAD51014.1"/>
    </source>
</evidence>
<keyword evidence="2 4" id="KW-0167">Capsid protein</keyword>
<dbReference type="InterPro" id="IPR015954">
    <property type="entry name" value="Phage_RNA-type_capsid"/>
</dbReference>